<keyword evidence="4" id="KW-0723">Serine/threonine-protein kinase</keyword>
<evidence type="ECO:0000256" key="9">
    <source>
        <dbReference type="ARBA" id="ARBA00023016"/>
    </source>
</evidence>
<evidence type="ECO:0000313" key="13">
    <source>
        <dbReference type="EMBL" id="MED6257337.1"/>
    </source>
</evidence>
<dbReference type="InterPro" id="IPR050117">
    <property type="entry name" value="MAPK"/>
</dbReference>
<keyword evidence="9" id="KW-0346">Stress response</keyword>
<evidence type="ECO:0000256" key="6">
    <source>
        <dbReference type="ARBA" id="ARBA00022741"/>
    </source>
</evidence>
<comment type="cofactor">
    <cofactor evidence="1">
        <name>Mg(2+)</name>
        <dbReference type="ChEBI" id="CHEBI:18420"/>
    </cofactor>
</comment>
<reference evidence="13 14" key="1">
    <citation type="submission" date="2021-07" db="EMBL/GenBank/DDBJ databases">
        <authorList>
            <person name="Palmer J.M."/>
        </authorList>
    </citation>
    <scope>NUCLEOTIDE SEQUENCE [LARGE SCALE GENOMIC DNA]</scope>
    <source>
        <strain evidence="13 14">AT_MEX2019</strain>
        <tissue evidence="13">Muscle</tissue>
    </source>
</reference>
<keyword evidence="8 10" id="KW-0067">ATP-binding</keyword>
<dbReference type="GO" id="GO:0016301">
    <property type="term" value="F:kinase activity"/>
    <property type="evidence" value="ECO:0007669"/>
    <property type="project" value="UniProtKB-KW"/>
</dbReference>
<dbReference type="Gene3D" id="3.30.200.20">
    <property type="entry name" value="Phosphorylase Kinase, domain 1"/>
    <property type="match status" value="1"/>
</dbReference>
<dbReference type="Gene3D" id="1.10.510.10">
    <property type="entry name" value="Transferase(Phosphotransferase) domain 1"/>
    <property type="match status" value="1"/>
</dbReference>
<evidence type="ECO:0000256" key="2">
    <source>
        <dbReference type="ARBA" id="ARBA00008832"/>
    </source>
</evidence>
<dbReference type="CDD" id="cd07851">
    <property type="entry name" value="STKc_p38"/>
    <property type="match status" value="1"/>
</dbReference>
<dbReference type="PANTHER" id="PTHR24055">
    <property type="entry name" value="MITOGEN-ACTIVATED PROTEIN KINASE"/>
    <property type="match status" value="1"/>
</dbReference>
<evidence type="ECO:0000313" key="14">
    <source>
        <dbReference type="Proteomes" id="UP001345963"/>
    </source>
</evidence>
<dbReference type="PRINTS" id="PR01773">
    <property type="entry name" value="P38MAPKINASE"/>
</dbReference>
<dbReference type="InterPro" id="IPR000719">
    <property type="entry name" value="Prot_kinase_dom"/>
</dbReference>
<feature type="domain" description="Protein kinase" evidence="12">
    <location>
        <begin position="161"/>
        <end position="445"/>
    </location>
</feature>
<dbReference type="InterPro" id="IPR017441">
    <property type="entry name" value="Protein_kinase_ATP_BS"/>
</dbReference>
<evidence type="ECO:0000256" key="8">
    <source>
        <dbReference type="ARBA" id="ARBA00022840"/>
    </source>
</evidence>
<dbReference type="InterPro" id="IPR008352">
    <property type="entry name" value="MAPK_HOG-like"/>
</dbReference>
<evidence type="ECO:0000256" key="3">
    <source>
        <dbReference type="ARBA" id="ARBA00012411"/>
    </source>
</evidence>
<name>A0ABU7C355_9TELE</name>
<proteinExistence type="inferred from homology"/>
<dbReference type="EC" id="2.7.11.24" evidence="3"/>
<keyword evidence="7 13" id="KW-0418">Kinase</keyword>
<feature type="region of interest" description="Disordered" evidence="11">
    <location>
        <begin position="70"/>
        <end position="89"/>
    </location>
</feature>
<dbReference type="InterPro" id="IPR011009">
    <property type="entry name" value="Kinase-like_dom_sf"/>
</dbReference>
<dbReference type="SUPFAM" id="SSF56112">
    <property type="entry name" value="Protein kinase-like (PK-like)"/>
    <property type="match status" value="1"/>
</dbReference>
<evidence type="ECO:0000256" key="10">
    <source>
        <dbReference type="PROSITE-ProRule" id="PRU10141"/>
    </source>
</evidence>
<comment type="caution">
    <text evidence="13">The sequence shown here is derived from an EMBL/GenBank/DDBJ whole genome shotgun (WGS) entry which is preliminary data.</text>
</comment>
<evidence type="ECO:0000259" key="12">
    <source>
        <dbReference type="PROSITE" id="PS50011"/>
    </source>
</evidence>
<evidence type="ECO:0000256" key="11">
    <source>
        <dbReference type="SAM" id="MobiDB-lite"/>
    </source>
</evidence>
<dbReference type="SMART" id="SM00220">
    <property type="entry name" value="S_TKc"/>
    <property type="match status" value="1"/>
</dbReference>
<evidence type="ECO:0000256" key="7">
    <source>
        <dbReference type="ARBA" id="ARBA00022777"/>
    </source>
</evidence>
<accession>A0ABU7C355</accession>
<dbReference type="EMBL" id="JAHUTI010079082">
    <property type="protein sequence ID" value="MED6257337.1"/>
    <property type="molecule type" value="Genomic_DNA"/>
</dbReference>
<dbReference type="PROSITE" id="PS00107">
    <property type="entry name" value="PROTEIN_KINASE_ATP"/>
    <property type="match status" value="1"/>
</dbReference>
<keyword evidence="6 10" id="KW-0547">Nucleotide-binding</keyword>
<protein>
    <recommendedName>
        <fullName evidence="3">mitogen-activated protein kinase</fullName>
        <ecNumber evidence="3">2.7.11.24</ecNumber>
    </recommendedName>
</protein>
<evidence type="ECO:0000256" key="1">
    <source>
        <dbReference type="ARBA" id="ARBA00001946"/>
    </source>
</evidence>
<dbReference type="InterPro" id="IPR003527">
    <property type="entry name" value="MAP_kinase_CS"/>
</dbReference>
<evidence type="ECO:0000256" key="5">
    <source>
        <dbReference type="ARBA" id="ARBA00022679"/>
    </source>
</evidence>
<feature type="binding site" evidence="10">
    <location>
        <position position="191"/>
    </location>
    <ligand>
        <name>ATP</name>
        <dbReference type="ChEBI" id="CHEBI:30616"/>
    </ligand>
</feature>
<gene>
    <name evidence="13" type="primary">MAPK14A_2</name>
    <name evidence="13" type="ORF">ATANTOWER_019354</name>
</gene>
<evidence type="ECO:0000256" key="4">
    <source>
        <dbReference type="ARBA" id="ARBA00022527"/>
    </source>
</evidence>
<keyword evidence="5" id="KW-0808">Transferase</keyword>
<dbReference type="Proteomes" id="UP001345963">
    <property type="component" value="Unassembled WGS sequence"/>
</dbReference>
<comment type="similarity">
    <text evidence="2">Belongs to the protein kinase superfamily. CMGC Ser/Thr protein kinase family. MAP kinase subfamily.</text>
</comment>
<sequence length="495" mass="55862">MFLHTAACGPSRKLSAYFRGRKLVSSSAGGRRFCCSLEEAAAEQRQVNKAYLTFGSHSSQTFLDQLTKEWGPSSVGSQQRGHSESEHHAEIQQAAEIFKKKIIAAYESDPTCQVETVRVQSAHSGLKSSSAMQSPVSDSPVRPGFHRVEVQKTTWVVPDRYTTLWAIGSGAYGTVCSAIDQKTKEKVAIKKLYRPFQSLIHAKRAYRELRLLRHIQHDNVICLLNVFTPDSTLEKFQTFYMVMPFVAQDLGHIIKRKRLSDRIITYLFYQLLRGLKYIHSAGIIHRDLKPGNLAVSENCELKILDFGLARQTENEMTGYVVTRWYRAPEVIFNWMHYSQTVDVWSAACILAEMITGSVVFPGHDSIDQLRKILHLTGTPDTSLVQKMQSKDAQSFVKGLPPQKKGNFKEVFPAMSEKAVSLLEGMLLLDPEKRLTAKQGLAHPFLAEYHDPDSEPDSEPYDDSFESLDLDVGEWKSLIHMEIMTFDPDNPSQTAV</sequence>
<keyword evidence="14" id="KW-1185">Reference proteome</keyword>
<dbReference type="PROSITE" id="PS01351">
    <property type="entry name" value="MAPK"/>
    <property type="match status" value="1"/>
</dbReference>
<organism evidence="13 14">
    <name type="scientific">Ataeniobius toweri</name>
    <dbReference type="NCBI Taxonomy" id="208326"/>
    <lineage>
        <taxon>Eukaryota</taxon>
        <taxon>Metazoa</taxon>
        <taxon>Chordata</taxon>
        <taxon>Craniata</taxon>
        <taxon>Vertebrata</taxon>
        <taxon>Euteleostomi</taxon>
        <taxon>Actinopterygii</taxon>
        <taxon>Neopterygii</taxon>
        <taxon>Teleostei</taxon>
        <taxon>Neoteleostei</taxon>
        <taxon>Acanthomorphata</taxon>
        <taxon>Ovalentaria</taxon>
        <taxon>Atherinomorphae</taxon>
        <taxon>Cyprinodontiformes</taxon>
        <taxon>Goodeidae</taxon>
        <taxon>Ataeniobius</taxon>
    </lineage>
</organism>
<dbReference type="Pfam" id="PF00069">
    <property type="entry name" value="Pkinase"/>
    <property type="match status" value="1"/>
</dbReference>
<dbReference type="PROSITE" id="PS50011">
    <property type="entry name" value="PROTEIN_KINASE_DOM"/>
    <property type="match status" value="1"/>
</dbReference>